<reference evidence="13" key="1">
    <citation type="journal article" date="2023" name="Mol. Biol. Evol.">
        <title>Third-Generation Sequencing Reveals the Adaptive Role of the Epigenome in Three Deep-Sea Polychaetes.</title>
        <authorList>
            <person name="Perez M."/>
            <person name="Aroh O."/>
            <person name="Sun Y."/>
            <person name="Lan Y."/>
            <person name="Juniper S.K."/>
            <person name="Young C.R."/>
            <person name="Angers B."/>
            <person name="Qian P.Y."/>
        </authorList>
    </citation>
    <scope>NUCLEOTIDE SEQUENCE</scope>
    <source>
        <strain evidence="13">P08H-3</strain>
    </source>
</reference>
<evidence type="ECO:0000313" key="13">
    <source>
        <dbReference type="EMBL" id="KAK2151786.1"/>
    </source>
</evidence>
<dbReference type="FunFam" id="1.10.510.10:FF:000328">
    <property type="entry name" value="Cyclin-dependent kinase 20 isoform 2"/>
    <property type="match status" value="1"/>
</dbReference>
<evidence type="ECO:0000259" key="12">
    <source>
        <dbReference type="PROSITE" id="PS50011"/>
    </source>
</evidence>
<dbReference type="Gene3D" id="1.10.510.10">
    <property type="entry name" value="Transferase(Phosphotransferase) domain 1"/>
    <property type="match status" value="1"/>
</dbReference>
<name>A0AAD9JF11_9ANNE</name>
<dbReference type="GO" id="GO:0030332">
    <property type="term" value="F:cyclin binding"/>
    <property type="evidence" value="ECO:0007669"/>
    <property type="project" value="TreeGrafter"/>
</dbReference>
<dbReference type="PROSITE" id="PS00107">
    <property type="entry name" value="PROTEIN_KINASE_ATP"/>
    <property type="match status" value="1"/>
</dbReference>
<dbReference type="GO" id="GO:0010389">
    <property type="term" value="P:regulation of G2/M transition of mitotic cell cycle"/>
    <property type="evidence" value="ECO:0007669"/>
    <property type="project" value="TreeGrafter"/>
</dbReference>
<evidence type="ECO:0000256" key="1">
    <source>
        <dbReference type="ARBA" id="ARBA00006485"/>
    </source>
</evidence>
<keyword evidence="5 10" id="KW-0547">Nucleotide-binding</keyword>
<dbReference type="InterPro" id="IPR050108">
    <property type="entry name" value="CDK"/>
</dbReference>
<dbReference type="GO" id="GO:0010468">
    <property type="term" value="P:regulation of gene expression"/>
    <property type="evidence" value="ECO:0007669"/>
    <property type="project" value="TreeGrafter"/>
</dbReference>
<dbReference type="EC" id="2.7.11.22" evidence="2"/>
<dbReference type="PANTHER" id="PTHR24056">
    <property type="entry name" value="CELL DIVISION PROTEIN KINASE"/>
    <property type="match status" value="1"/>
</dbReference>
<dbReference type="InterPro" id="IPR017441">
    <property type="entry name" value="Protein_kinase_ATP_BS"/>
</dbReference>
<dbReference type="GO" id="GO:0005737">
    <property type="term" value="C:cytoplasm"/>
    <property type="evidence" value="ECO:0007669"/>
    <property type="project" value="TreeGrafter"/>
</dbReference>
<feature type="region of interest" description="Disordered" evidence="11">
    <location>
        <begin position="549"/>
        <end position="568"/>
    </location>
</feature>
<keyword evidence="14" id="KW-1185">Reference proteome</keyword>
<gene>
    <name evidence="13" type="ORF">LSH36_351g02036</name>
</gene>
<keyword evidence="6" id="KW-0418">Kinase</keyword>
<evidence type="ECO:0000256" key="8">
    <source>
        <dbReference type="ARBA" id="ARBA00047811"/>
    </source>
</evidence>
<dbReference type="Pfam" id="PF00069">
    <property type="entry name" value="Pkinase"/>
    <property type="match status" value="1"/>
</dbReference>
<dbReference type="InterPro" id="IPR011009">
    <property type="entry name" value="Kinase-like_dom_sf"/>
</dbReference>
<evidence type="ECO:0000256" key="2">
    <source>
        <dbReference type="ARBA" id="ARBA00012425"/>
    </source>
</evidence>
<evidence type="ECO:0000256" key="11">
    <source>
        <dbReference type="SAM" id="MobiDB-lite"/>
    </source>
</evidence>
<dbReference type="PROSITE" id="PS00108">
    <property type="entry name" value="PROTEIN_KINASE_ST"/>
    <property type="match status" value="1"/>
</dbReference>
<evidence type="ECO:0000256" key="6">
    <source>
        <dbReference type="ARBA" id="ARBA00022777"/>
    </source>
</evidence>
<dbReference type="PROSITE" id="PS50011">
    <property type="entry name" value="PROTEIN_KINASE_DOM"/>
    <property type="match status" value="1"/>
</dbReference>
<dbReference type="GO" id="GO:0000082">
    <property type="term" value="P:G1/S transition of mitotic cell cycle"/>
    <property type="evidence" value="ECO:0007669"/>
    <property type="project" value="TreeGrafter"/>
</dbReference>
<sequence length="729" mass="80323">MALFNKSDAQQHAYEIEAEIGKGAYGTVYKARDIKNQGRFVALKEIRILTRSEEGMPMSTIREIAMLQQLEKFEHPNIIRLLDVWTGRLTHQEMKLMLVFEHMAQDLAQYLEKSPSCGLNPDNIKDIMHQILNGVDFLHTNRIIHRDLKPQNILISSQGCVKIADFGLARIYSFHMALTTVVVTLYYRSPEVLLQDSYCSAVDIWSCGAILAELYLRNLMGLPPADEWPTSCSLPRSSFKDVPKQPLRNHIPNIDVQAAQLLEKMLIFDQRKRATIVEILRDPWFTEDGDISMSSLSSDSINLNTSDSSVDNMDAGCSSSTIPGTDMKQTVLPSLINNVNGRNALGDCNVPTESSSIITNQNMCFQRLAQGGVHQDSTAGYNNASSSTSVSIPSHNSNKLISQPPTDRTAISSSPVHFTNSQQCLSIATSSTIQDPYRPISGNHFRELYEPSSCSNSQKTTSSQHAIVSTYLQVSACKPSVSSTSCQPKSHQPLNGDGFKEHHFVDSLSNLQEQSKLLMAGVSHTTETFKPLSNTNSFREPATNTATHLRAKQHHMSSMTSQQQQQQPFQRIVPALSHSPKAIDTLTSSVLTNKANPSITSAAMIGVHGHAQSQVNRASPSTTTSNISYDTSLGSNGNYLNVPVINVPAMVSMTEYRSSNGQSTVDCTKQTKDVAAHDLPNLQHADHAVDKKQYADDVSYSRQYCAHILPPGDVDNTGVKKGVKRSRPC</sequence>
<dbReference type="Proteomes" id="UP001208570">
    <property type="component" value="Unassembled WGS sequence"/>
</dbReference>
<feature type="region of interest" description="Disordered" evidence="11">
    <location>
        <begin position="379"/>
        <end position="414"/>
    </location>
</feature>
<feature type="binding site" evidence="10">
    <location>
        <position position="44"/>
    </location>
    <ligand>
        <name>ATP</name>
        <dbReference type="ChEBI" id="CHEBI:30616"/>
    </ligand>
</feature>
<dbReference type="SMART" id="SM00220">
    <property type="entry name" value="S_TKc"/>
    <property type="match status" value="1"/>
</dbReference>
<dbReference type="GO" id="GO:0005524">
    <property type="term" value="F:ATP binding"/>
    <property type="evidence" value="ECO:0007669"/>
    <property type="project" value="UniProtKB-UniRule"/>
</dbReference>
<evidence type="ECO:0000256" key="5">
    <source>
        <dbReference type="ARBA" id="ARBA00022741"/>
    </source>
</evidence>
<evidence type="ECO:0000256" key="4">
    <source>
        <dbReference type="ARBA" id="ARBA00022679"/>
    </source>
</evidence>
<accession>A0AAD9JF11</accession>
<comment type="caution">
    <text evidence="13">The sequence shown here is derived from an EMBL/GenBank/DDBJ whole genome shotgun (WGS) entry which is preliminary data.</text>
</comment>
<dbReference type="AlphaFoldDB" id="A0AAD9JF11"/>
<dbReference type="GO" id="GO:0007165">
    <property type="term" value="P:signal transduction"/>
    <property type="evidence" value="ECO:0007669"/>
    <property type="project" value="TreeGrafter"/>
</dbReference>
<dbReference type="SUPFAM" id="SSF56112">
    <property type="entry name" value="Protein kinase-like (PK-like)"/>
    <property type="match status" value="1"/>
</dbReference>
<dbReference type="Gene3D" id="3.30.200.20">
    <property type="entry name" value="Phosphorylase Kinase, domain 1"/>
    <property type="match status" value="1"/>
</dbReference>
<evidence type="ECO:0000256" key="7">
    <source>
        <dbReference type="ARBA" id="ARBA00022840"/>
    </source>
</evidence>
<dbReference type="FunFam" id="3.30.200.20:FF:000124">
    <property type="entry name" value="Cyclin-dependent kinase 4"/>
    <property type="match status" value="1"/>
</dbReference>
<dbReference type="InterPro" id="IPR000719">
    <property type="entry name" value="Prot_kinase_dom"/>
</dbReference>
<keyword evidence="4" id="KW-0808">Transferase</keyword>
<comment type="similarity">
    <text evidence="1">Belongs to the protein kinase superfamily. CMGC Ser/Thr protein kinase family. CDC2/CDKX subfamily.</text>
</comment>
<dbReference type="GO" id="GO:0004693">
    <property type="term" value="F:cyclin-dependent protein serine/threonine kinase activity"/>
    <property type="evidence" value="ECO:0007669"/>
    <property type="project" value="UniProtKB-EC"/>
</dbReference>
<protein>
    <recommendedName>
        <fullName evidence="2">cyclin-dependent kinase</fullName>
        <ecNumber evidence="2">2.7.11.22</ecNumber>
    </recommendedName>
</protein>
<dbReference type="GO" id="GO:0000307">
    <property type="term" value="C:cyclin-dependent protein kinase holoenzyme complex"/>
    <property type="evidence" value="ECO:0007669"/>
    <property type="project" value="TreeGrafter"/>
</dbReference>
<evidence type="ECO:0000313" key="14">
    <source>
        <dbReference type="Proteomes" id="UP001208570"/>
    </source>
</evidence>
<proteinExistence type="inferred from homology"/>
<dbReference type="EMBL" id="JAODUP010000351">
    <property type="protein sequence ID" value="KAK2151786.1"/>
    <property type="molecule type" value="Genomic_DNA"/>
</dbReference>
<evidence type="ECO:0000256" key="10">
    <source>
        <dbReference type="PROSITE-ProRule" id="PRU10141"/>
    </source>
</evidence>
<feature type="domain" description="Protein kinase" evidence="12">
    <location>
        <begin position="14"/>
        <end position="285"/>
    </location>
</feature>
<organism evidence="13 14">
    <name type="scientific">Paralvinella palmiformis</name>
    <dbReference type="NCBI Taxonomy" id="53620"/>
    <lineage>
        <taxon>Eukaryota</taxon>
        <taxon>Metazoa</taxon>
        <taxon>Spiralia</taxon>
        <taxon>Lophotrochozoa</taxon>
        <taxon>Annelida</taxon>
        <taxon>Polychaeta</taxon>
        <taxon>Sedentaria</taxon>
        <taxon>Canalipalpata</taxon>
        <taxon>Terebellida</taxon>
        <taxon>Terebelliformia</taxon>
        <taxon>Alvinellidae</taxon>
        <taxon>Paralvinella</taxon>
    </lineage>
</organism>
<comment type="catalytic activity">
    <reaction evidence="8">
        <text>L-threonyl-[protein] + ATP = O-phospho-L-threonyl-[protein] + ADP + H(+)</text>
        <dbReference type="Rhea" id="RHEA:46608"/>
        <dbReference type="Rhea" id="RHEA-COMP:11060"/>
        <dbReference type="Rhea" id="RHEA-COMP:11605"/>
        <dbReference type="ChEBI" id="CHEBI:15378"/>
        <dbReference type="ChEBI" id="CHEBI:30013"/>
        <dbReference type="ChEBI" id="CHEBI:30616"/>
        <dbReference type="ChEBI" id="CHEBI:61977"/>
        <dbReference type="ChEBI" id="CHEBI:456216"/>
        <dbReference type="EC" id="2.7.11.22"/>
    </reaction>
</comment>
<dbReference type="InterPro" id="IPR008271">
    <property type="entry name" value="Ser/Thr_kinase_AS"/>
</dbReference>
<evidence type="ECO:0000256" key="9">
    <source>
        <dbReference type="ARBA" id="ARBA00048367"/>
    </source>
</evidence>
<dbReference type="GO" id="GO:0005634">
    <property type="term" value="C:nucleus"/>
    <property type="evidence" value="ECO:0007669"/>
    <property type="project" value="TreeGrafter"/>
</dbReference>
<evidence type="ECO:0000256" key="3">
    <source>
        <dbReference type="ARBA" id="ARBA00022527"/>
    </source>
</evidence>
<keyword evidence="7 10" id="KW-0067">ATP-binding</keyword>
<comment type="catalytic activity">
    <reaction evidence="9">
        <text>L-seryl-[protein] + ATP = O-phospho-L-seryl-[protein] + ADP + H(+)</text>
        <dbReference type="Rhea" id="RHEA:17989"/>
        <dbReference type="Rhea" id="RHEA-COMP:9863"/>
        <dbReference type="Rhea" id="RHEA-COMP:11604"/>
        <dbReference type="ChEBI" id="CHEBI:15378"/>
        <dbReference type="ChEBI" id="CHEBI:29999"/>
        <dbReference type="ChEBI" id="CHEBI:30616"/>
        <dbReference type="ChEBI" id="CHEBI:83421"/>
        <dbReference type="ChEBI" id="CHEBI:456216"/>
        <dbReference type="EC" id="2.7.11.22"/>
    </reaction>
</comment>
<feature type="compositionally biased region" description="Low complexity" evidence="11">
    <location>
        <begin position="556"/>
        <end position="567"/>
    </location>
</feature>
<dbReference type="PANTHER" id="PTHR24056:SF472">
    <property type="entry name" value="CYCLIN-DEPENDENT KINASE 4, ISOFORM A"/>
    <property type="match status" value="1"/>
</dbReference>
<keyword evidence="3" id="KW-0723">Serine/threonine-protein kinase</keyword>